<dbReference type="GO" id="GO:0016757">
    <property type="term" value="F:glycosyltransferase activity"/>
    <property type="evidence" value="ECO:0007669"/>
    <property type="project" value="UniProtKB-KW"/>
</dbReference>
<name>A0A9N7N9C3_STRHE</name>
<comment type="similarity">
    <text evidence="1">Belongs to the glycosyl hydrolases 36 family.</text>
</comment>
<evidence type="ECO:0000313" key="3">
    <source>
        <dbReference type="EMBL" id="CAA0824920.1"/>
    </source>
</evidence>
<dbReference type="Pfam" id="PF05691">
    <property type="entry name" value="Raffinose_syn"/>
    <property type="match status" value="1"/>
</dbReference>
<comment type="caution">
    <text evidence="3">The sequence shown here is derived from an EMBL/GenBank/DDBJ whole genome shotgun (WGS) entry which is preliminary data.</text>
</comment>
<keyword evidence="4" id="KW-1185">Reference proteome</keyword>
<evidence type="ECO:0000313" key="4">
    <source>
        <dbReference type="Proteomes" id="UP001153555"/>
    </source>
</evidence>
<organism evidence="3 4">
    <name type="scientific">Striga hermonthica</name>
    <name type="common">Purple witchweed</name>
    <name type="synonym">Buchnera hermonthica</name>
    <dbReference type="NCBI Taxonomy" id="68872"/>
    <lineage>
        <taxon>Eukaryota</taxon>
        <taxon>Viridiplantae</taxon>
        <taxon>Streptophyta</taxon>
        <taxon>Embryophyta</taxon>
        <taxon>Tracheophyta</taxon>
        <taxon>Spermatophyta</taxon>
        <taxon>Magnoliopsida</taxon>
        <taxon>eudicotyledons</taxon>
        <taxon>Gunneridae</taxon>
        <taxon>Pentapetalae</taxon>
        <taxon>asterids</taxon>
        <taxon>lamiids</taxon>
        <taxon>Lamiales</taxon>
        <taxon>Orobanchaceae</taxon>
        <taxon>Buchnereae</taxon>
        <taxon>Striga</taxon>
    </lineage>
</organism>
<evidence type="ECO:0000256" key="2">
    <source>
        <dbReference type="ARBA" id="ARBA00023277"/>
    </source>
</evidence>
<accession>A0A9N7N9C3</accession>
<dbReference type="PANTHER" id="PTHR31268:SF8">
    <property type="entry name" value="GALACTINOL--SUCROSE GALACTOSYLTRANSFERASE 4-RELATED"/>
    <property type="match status" value="1"/>
</dbReference>
<dbReference type="OrthoDB" id="1531571at2759"/>
<protein>
    <submittedName>
        <fullName evidence="3">Probable galactinol--sucrose galactosyltransferase 4</fullName>
    </submittedName>
</protein>
<reference evidence="3" key="1">
    <citation type="submission" date="2019-12" db="EMBL/GenBank/DDBJ databases">
        <authorList>
            <person name="Scholes J."/>
        </authorList>
    </citation>
    <scope>NUCLEOTIDE SEQUENCE</scope>
</reference>
<dbReference type="EMBL" id="CACSLK010025438">
    <property type="protein sequence ID" value="CAA0824920.1"/>
    <property type="molecule type" value="Genomic_DNA"/>
</dbReference>
<evidence type="ECO:0000256" key="1">
    <source>
        <dbReference type="ARBA" id="ARBA00007240"/>
    </source>
</evidence>
<sequence length="280" mass="31262">MKALTRDLRENFEGLDDIYVWHALAGAWGGVRPGATRLESKIESCKLSSGLKGTMKDLAVVMLVEGSVGLVDPARAEDFYDSMYSYLYEVEITGVKADVINVLEYVSEDYGGRVELAKAYYKGLSKSLSKNFNGTGLISSMQHCNDFFFLGTEQISMGRVGDDFWFQDPNGDPMGVYWLQGVHMIHCAYNSLWMGQFIWPDWDMFQSDHKCAKFHAGSRANCGGPIYVSDSLGGHDFDLLRKLVFKTAQSRNAFTLLFPPVTASLRTPSLTAPQFSRYGI</sequence>
<gene>
    <name evidence="3" type="ORF">SHERM_21763</name>
</gene>
<dbReference type="InterPro" id="IPR008811">
    <property type="entry name" value="Glycosyl_hydrolases_36"/>
</dbReference>
<keyword evidence="3" id="KW-0808">Transferase</keyword>
<dbReference type="InterPro" id="IPR017853">
    <property type="entry name" value="GH"/>
</dbReference>
<dbReference type="Proteomes" id="UP001153555">
    <property type="component" value="Unassembled WGS sequence"/>
</dbReference>
<dbReference type="PANTHER" id="PTHR31268">
    <property type="match status" value="1"/>
</dbReference>
<dbReference type="AlphaFoldDB" id="A0A9N7N9C3"/>
<dbReference type="SUPFAM" id="SSF51445">
    <property type="entry name" value="(Trans)glycosidases"/>
    <property type="match status" value="1"/>
</dbReference>
<keyword evidence="3" id="KW-0328">Glycosyltransferase</keyword>
<keyword evidence="2" id="KW-0119">Carbohydrate metabolism</keyword>
<proteinExistence type="inferred from homology"/>